<proteinExistence type="predicted"/>
<dbReference type="AlphaFoldDB" id="A0AAP0HW28"/>
<dbReference type="EMBL" id="JBBNAF010000011">
    <property type="protein sequence ID" value="KAK9098731.1"/>
    <property type="molecule type" value="Genomic_DNA"/>
</dbReference>
<reference evidence="2 3" key="1">
    <citation type="submission" date="2024-01" db="EMBL/GenBank/DDBJ databases">
        <title>Genome assemblies of Stephania.</title>
        <authorList>
            <person name="Yang L."/>
        </authorList>
    </citation>
    <scope>NUCLEOTIDE SEQUENCE [LARGE SCALE GENOMIC DNA]</scope>
    <source>
        <strain evidence="2">YNDBR</strain>
        <tissue evidence="2">Leaf</tissue>
    </source>
</reference>
<sequence>MSSLLSNFQKTIDHSTTNKRLIVCSNSRLHAKGLTGKSAMPSNTPTTLIEIDNDEADDVMTEEQELANMEGMDIVTCRQVLANLKANFMARKSSSHEKPIDELSSYQEESEHGSRTTEDEDFQYEEDPISEDVSLGPKDGDFKNHGNDLQPKTTDLSVSMEVESGIESRMIVVDPTLVLLKDFIGGVEFKFISNLALNHTLLDGAGNAAMLDMGKTPYLGEGHHGGDDNGDDGTSNSVLSSSDIAALDTIHSCWSAFA</sequence>
<gene>
    <name evidence="2" type="ORF">Syun_025776</name>
</gene>
<keyword evidence="3" id="KW-1185">Reference proteome</keyword>
<accession>A0AAP0HW28</accession>
<name>A0AAP0HW28_9MAGN</name>
<dbReference type="Proteomes" id="UP001420932">
    <property type="component" value="Unassembled WGS sequence"/>
</dbReference>
<organism evidence="2 3">
    <name type="scientific">Stephania yunnanensis</name>
    <dbReference type="NCBI Taxonomy" id="152371"/>
    <lineage>
        <taxon>Eukaryota</taxon>
        <taxon>Viridiplantae</taxon>
        <taxon>Streptophyta</taxon>
        <taxon>Embryophyta</taxon>
        <taxon>Tracheophyta</taxon>
        <taxon>Spermatophyta</taxon>
        <taxon>Magnoliopsida</taxon>
        <taxon>Ranunculales</taxon>
        <taxon>Menispermaceae</taxon>
        <taxon>Menispermoideae</taxon>
        <taxon>Cissampelideae</taxon>
        <taxon>Stephania</taxon>
    </lineage>
</organism>
<comment type="caution">
    <text evidence="2">The sequence shown here is derived from an EMBL/GenBank/DDBJ whole genome shotgun (WGS) entry which is preliminary data.</text>
</comment>
<evidence type="ECO:0000313" key="3">
    <source>
        <dbReference type="Proteomes" id="UP001420932"/>
    </source>
</evidence>
<feature type="compositionally biased region" description="Acidic residues" evidence="1">
    <location>
        <begin position="118"/>
        <end position="130"/>
    </location>
</feature>
<evidence type="ECO:0000256" key="1">
    <source>
        <dbReference type="SAM" id="MobiDB-lite"/>
    </source>
</evidence>
<evidence type="ECO:0000313" key="2">
    <source>
        <dbReference type="EMBL" id="KAK9098731.1"/>
    </source>
</evidence>
<feature type="region of interest" description="Disordered" evidence="1">
    <location>
        <begin position="91"/>
        <end position="152"/>
    </location>
</feature>
<protein>
    <submittedName>
        <fullName evidence="2">Uncharacterized protein</fullName>
    </submittedName>
</protein>